<name>A0A9Q3ZSS9_PSESX</name>
<gene>
    <name evidence="2" type="ORF">GIW73_03075</name>
</gene>
<organism evidence="2 3">
    <name type="scientific">Pseudomonas syringae</name>
    <dbReference type="NCBI Taxonomy" id="317"/>
    <lineage>
        <taxon>Bacteria</taxon>
        <taxon>Pseudomonadati</taxon>
        <taxon>Pseudomonadota</taxon>
        <taxon>Gammaproteobacteria</taxon>
        <taxon>Pseudomonadales</taxon>
        <taxon>Pseudomonadaceae</taxon>
        <taxon>Pseudomonas</taxon>
    </lineage>
</organism>
<keyword evidence="1" id="KW-0812">Transmembrane</keyword>
<feature type="transmembrane region" description="Helical" evidence="1">
    <location>
        <begin position="116"/>
        <end position="135"/>
    </location>
</feature>
<reference evidence="2" key="1">
    <citation type="submission" date="2019-11" db="EMBL/GenBank/DDBJ databases">
        <title>Epiphytic Pseudomonas syringae from cherry orchards.</title>
        <authorList>
            <person name="Hulin M.T."/>
        </authorList>
    </citation>
    <scope>NUCLEOTIDE SEQUENCE</scope>
    <source>
        <strain evidence="2">PA-6-9A</strain>
    </source>
</reference>
<protein>
    <submittedName>
        <fullName evidence="2">Uncharacterized protein</fullName>
    </submittedName>
</protein>
<sequence length="146" mass="16195">MNMWAGLNDAVWGGISEVQDFYFLFLSLLFLLACIVPLWALFLAYFKIEKIKVNLKRSSLAISVGEDIGWDPISRSWAIRGVVGAFAFPAQSIKHGVLSAEDYAEFPMTLKVTLRCLGVCLVVSVLGIFISLAIGDLTGWVDVDWF</sequence>
<comment type="caution">
    <text evidence="2">The sequence shown here is derived from an EMBL/GenBank/DDBJ whole genome shotgun (WGS) entry which is preliminary data.</text>
</comment>
<proteinExistence type="predicted"/>
<dbReference type="EMBL" id="WKEU01000006">
    <property type="protein sequence ID" value="MCF5061943.1"/>
    <property type="molecule type" value="Genomic_DNA"/>
</dbReference>
<feature type="transmembrane region" description="Helical" evidence="1">
    <location>
        <begin position="21"/>
        <end position="46"/>
    </location>
</feature>
<accession>A0A9Q3ZSS9</accession>
<dbReference type="Proteomes" id="UP000814207">
    <property type="component" value="Unassembled WGS sequence"/>
</dbReference>
<keyword evidence="1" id="KW-0472">Membrane</keyword>
<evidence type="ECO:0000313" key="2">
    <source>
        <dbReference type="EMBL" id="MCF5061943.1"/>
    </source>
</evidence>
<dbReference type="AlphaFoldDB" id="A0A9Q3ZSS9"/>
<evidence type="ECO:0000256" key="1">
    <source>
        <dbReference type="SAM" id="Phobius"/>
    </source>
</evidence>
<evidence type="ECO:0000313" key="3">
    <source>
        <dbReference type="Proteomes" id="UP000814207"/>
    </source>
</evidence>
<keyword evidence="1" id="KW-1133">Transmembrane helix</keyword>